<evidence type="ECO:0008006" key="12">
    <source>
        <dbReference type="Google" id="ProtNLM"/>
    </source>
</evidence>
<feature type="domain" description="Cyclin-like" evidence="7">
    <location>
        <begin position="100"/>
        <end position="188"/>
    </location>
</feature>
<dbReference type="Pfam" id="PF02984">
    <property type="entry name" value="Cyclin_C"/>
    <property type="match status" value="1"/>
</dbReference>
<evidence type="ECO:0000259" key="8">
    <source>
        <dbReference type="SMART" id="SM01332"/>
    </source>
</evidence>
<evidence type="ECO:0000256" key="4">
    <source>
        <dbReference type="ARBA" id="ARBA00023306"/>
    </source>
</evidence>
<dbReference type="AlphaFoldDB" id="A0AAV0FDC1"/>
<dbReference type="Gene3D" id="1.10.472.10">
    <property type="entry name" value="Cyclin-like"/>
    <property type="match status" value="2"/>
</dbReference>
<comment type="similarity">
    <text evidence="1">Belongs to the cyclin family. Cyclin D subfamily.</text>
</comment>
<keyword evidence="4" id="KW-0131">Cell cycle</keyword>
<dbReference type="InterPro" id="IPR036915">
    <property type="entry name" value="Cyclin-like_sf"/>
</dbReference>
<dbReference type="InterPro" id="IPR006671">
    <property type="entry name" value="Cyclin_N"/>
</dbReference>
<dbReference type="SMART" id="SM01332">
    <property type="entry name" value="Cyclin_C"/>
    <property type="match status" value="1"/>
</dbReference>
<dbReference type="PANTHER" id="PTHR10177">
    <property type="entry name" value="CYCLINS"/>
    <property type="match status" value="1"/>
</dbReference>
<evidence type="ECO:0000256" key="2">
    <source>
        <dbReference type="ARBA" id="ARBA00022618"/>
    </source>
</evidence>
<feature type="compositionally biased region" description="Low complexity" evidence="6">
    <location>
        <begin position="322"/>
        <end position="334"/>
    </location>
</feature>
<evidence type="ECO:0000313" key="10">
    <source>
        <dbReference type="EMBL" id="CAH9133583.1"/>
    </source>
</evidence>
<evidence type="ECO:0000256" key="6">
    <source>
        <dbReference type="SAM" id="MobiDB-lite"/>
    </source>
</evidence>
<dbReference type="InterPro" id="IPR013763">
    <property type="entry name" value="Cyclin-like_dom"/>
</dbReference>
<dbReference type="InterPro" id="IPR048258">
    <property type="entry name" value="Cyclins_cyclin-box"/>
</dbReference>
<dbReference type="PROSITE" id="PS00292">
    <property type="entry name" value="CYCLINS"/>
    <property type="match status" value="1"/>
</dbReference>
<evidence type="ECO:0000256" key="3">
    <source>
        <dbReference type="ARBA" id="ARBA00023127"/>
    </source>
</evidence>
<feature type="domain" description="Cyclin C-terminal" evidence="8">
    <location>
        <begin position="197"/>
        <end position="315"/>
    </location>
</feature>
<dbReference type="GO" id="GO:0051301">
    <property type="term" value="P:cell division"/>
    <property type="evidence" value="ECO:0007669"/>
    <property type="project" value="UniProtKB-KW"/>
</dbReference>
<organism evidence="10 11">
    <name type="scientific">Cuscuta epithymum</name>
    <dbReference type="NCBI Taxonomy" id="186058"/>
    <lineage>
        <taxon>Eukaryota</taxon>
        <taxon>Viridiplantae</taxon>
        <taxon>Streptophyta</taxon>
        <taxon>Embryophyta</taxon>
        <taxon>Tracheophyta</taxon>
        <taxon>Spermatophyta</taxon>
        <taxon>Magnoliopsida</taxon>
        <taxon>eudicotyledons</taxon>
        <taxon>Gunneridae</taxon>
        <taxon>Pentapetalae</taxon>
        <taxon>asterids</taxon>
        <taxon>lamiids</taxon>
        <taxon>Solanales</taxon>
        <taxon>Convolvulaceae</taxon>
        <taxon>Cuscuteae</taxon>
        <taxon>Cuscuta</taxon>
        <taxon>Cuscuta subgen. Cuscuta</taxon>
    </lineage>
</organism>
<evidence type="ECO:0000256" key="1">
    <source>
        <dbReference type="ARBA" id="ARBA00009065"/>
    </source>
</evidence>
<evidence type="ECO:0000259" key="7">
    <source>
        <dbReference type="SMART" id="SM00385"/>
    </source>
</evidence>
<name>A0AAV0FDC1_9ASTE</name>
<gene>
    <name evidence="9" type="ORF">CEPIT_LOCUS13081</name>
    <name evidence="10" type="ORF">CEPIT_LOCUS33050</name>
</gene>
<dbReference type="CDD" id="cd20543">
    <property type="entry name" value="CYCLIN_AtCycD-like_rpt1"/>
    <property type="match status" value="1"/>
</dbReference>
<evidence type="ECO:0000313" key="9">
    <source>
        <dbReference type="EMBL" id="CAH9094969.1"/>
    </source>
</evidence>
<sequence>MADNNHDYVASNLLCAETSAFCFDDLDSVAVDNQTRLSDGDKSLIFGSSDSDPLIDFPVLSEESFVLMVEREGQHLPAHDYLNRLRTGDLDLSRRREALDWIWKAHSHFGFGEFSLCLAINFLDRFLSMYELPRSKTWIVQLLAVACLSLAAKVEEISVPLTVGLQVGDPKFVFEGKTIQRMELLVLSTLKWRMHAYTPCTFIDYFLRKINDDQLPSLHIMSSSMQLILSTMKGIDFLEFRPSEVAAAVAVFASRRTEAIEFIMEMPSFTQQVHKERLVKCIELIQNVKGGSMGSGRSVPRSPNGVLEASCFSYKSGADEQQAVSSSTTTATPQAKRRRVERLSFP</sequence>
<dbReference type="SUPFAM" id="SSF47954">
    <property type="entry name" value="Cyclin-like"/>
    <property type="match status" value="2"/>
</dbReference>
<comment type="caution">
    <text evidence="10">The sequence shown here is derived from an EMBL/GenBank/DDBJ whole genome shotgun (WGS) entry which is preliminary data.</text>
</comment>
<dbReference type="Pfam" id="PF00134">
    <property type="entry name" value="Cyclin_N"/>
    <property type="match status" value="1"/>
</dbReference>
<keyword evidence="11" id="KW-1185">Reference proteome</keyword>
<keyword evidence="2" id="KW-0132">Cell division</keyword>
<reference evidence="10" key="1">
    <citation type="submission" date="2022-07" db="EMBL/GenBank/DDBJ databases">
        <authorList>
            <person name="Macas J."/>
            <person name="Novak P."/>
            <person name="Neumann P."/>
        </authorList>
    </citation>
    <scope>NUCLEOTIDE SEQUENCE</scope>
</reference>
<evidence type="ECO:0000256" key="5">
    <source>
        <dbReference type="RuleBase" id="RU000383"/>
    </source>
</evidence>
<dbReference type="EMBL" id="CAMAPF010000083">
    <property type="protein sequence ID" value="CAH9094969.1"/>
    <property type="molecule type" value="Genomic_DNA"/>
</dbReference>
<feature type="region of interest" description="Disordered" evidence="6">
    <location>
        <begin position="322"/>
        <end position="346"/>
    </location>
</feature>
<dbReference type="EMBL" id="CAMAPF010000976">
    <property type="protein sequence ID" value="CAH9133583.1"/>
    <property type="molecule type" value="Genomic_DNA"/>
</dbReference>
<dbReference type="InterPro" id="IPR004367">
    <property type="entry name" value="Cyclin_C-dom"/>
</dbReference>
<protein>
    <recommendedName>
        <fullName evidence="12">Cyclin N-terminal domain-containing protein</fullName>
    </recommendedName>
</protein>
<dbReference type="SMART" id="SM00385">
    <property type="entry name" value="CYCLIN"/>
    <property type="match status" value="1"/>
</dbReference>
<dbReference type="FunFam" id="1.10.472.10:FF:000040">
    <property type="entry name" value="D6-type cyclin"/>
    <property type="match status" value="1"/>
</dbReference>
<evidence type="ECO:0000313" key="11">
    <source>
        <dbReference type="Proteomes" id="UP001152523"/>
    </source>
</evidence>
<accession>A0AAV0FDC1</accession>
<dbReference type="InterPro" id="IPR039361">
    <property type="entry name" value="Cyclin"/>
</dbReference>
<dbReference type="FunFam" id="1.10.472.10:FF:000034">
    <property type="entry name" value="D2/4-type cyclin"/>
    <property type="match status" value="1"/>
</dbReference>
<dbReference type="Proteomes" id="UP001152523">
    <property type="component" value="Unassembled WGS sequence"/>
</dbReference>
<keyword evidence="3 5" id="KW-0195">Cyclin</keyword>
<proteinExistence type="inferred from homology"/>
<dbReference type="CDD" id="cd20544">
    <property type="entry name" value="CYCLIN_AtCycD-like_rpt2"/>
    <property type="match status" value="1"/>
</dbReference>